<dbReference type="PROSITE" id="PS50932">
    <property type="entry name" value="HTH_LACI_2"/>
    <property type="match status" value="1"/>
</dbReference>
<keyword evidence="2" id="KW-0805">Transcription regulation</keyword>
<name>A0A6P1MGG5_9FIRM</name>
<dbReference type="GO" id="GO:0000976">
    <property type="term" value="F:transcription cis-regulatory region binding"/>
    <property type="evidence" value="ECO:0007669"/>
    <property type="project" value="TreeGrafter"/>
</dbReference>
<dbReference type="SUPFAM" id="SSF47413">
    <property type="entry name" value="lambda repressor-like DNA-binding domains"/>
    <property type="match status" value="1"/>
</dbReference>
<dbReference type="Pfam" id="PF00532">
    <property type="entry name" value="Peripla_BP_1"/>
    <property type="match status" value="1"/>
</dbReference>
<dbReference type="Proteomes" id="UP000463883">
    <property type="component" value="Chromosome"/>
</dbReference>
<keyword evidence="4" id="KW-0804">Transcription</keyword>
<protein>
    <submittedName>
        <fullName evidence="6">Substrate-binding domain-containing protein</fullName>
    </submittedName>
</protein>
<dbReference type="CDD" id="cd01392">
    <property type="entry name" value="HTH_LacI"/>
    <property type="match status" value="1"/>
</dbReference>
<keyword evidence="3" id="KW-0238">DNA-binding</keyword>
<dbReference type="Gene3D" id="1.10.260.40">
    <property type="entry name" value="lambda repressor-like DNA-binding domains"/>
    <property type="match status" value="1"/>
</dbReference>
<evidence type="ECO:0000259" key="5">
    <source>
        <dbReference type="PROSITE" id="PS50932"/>
    </source>
</evidence>
<keyword evidence="7" id="KW-1185">Reference proteome</keyword>
<evidence type="ECO:0000313" key="6">
    <source>
        <dbReference type="EMBL" id="QHI72987.1"/>
    </source>
</evidence>
<dbReference type="AlphaFoldDB" id="A0A6P1MGG5"/>
<dbReference type="CDD" id="cd06267">
    <property type="entry name" value="PBP1_LacI_sugar_binding-like"/>
    <property type="match status" value="1"/>
</dbReference>
<dbReference type="PANTHER" id="PTHR30146:SF148">
    <property type="entry name" value="HTH-TYPE TRANSCRIPTIONAL REPRESSOR PURR-RELATED"/>
    <property type="match status" value="1"/>
</dbReference>
<evidence type="ECO:0000313" key="7">
    <source>
        <dbReference type="Proteomes" id="UP000463883"/>
    </source>
</evidence>
<dbReference type="InterPro" id="IPR001761">
    <property type="entry name" value="Peripla_BP/Lac1_sug-bd_dom"/>
</dbReference>
<dbReference type="SUPFAM" id="SSF53822">
    <property type="entry name" value="Periplasmic binding protein-like I"/>
    <property type="match status" value="1"/>
</dbReference>
<dbReference type="SMART" id="SM00354">
    <property type="entry name" value="HTH_LACI"/>
    <property type="match status" value="1"/>
</dbReference>
<reference evidence="6 7" key="1">
    <citation type="submission" date="2020-01" db="EMBL/GenBank/DDBJ databases">
        <title>Genomic analysis of Aminipila sp. CBA3637.</title>
        <authorList>
            <person name="Kim Y.B."/>
            <person name="Roh S.W."/>
        </authorList>
    </citation>
    <scope>NUCLEOTIDE SEQUENCE [LARGE SCALE GENOMIC DNA]</scope>
    <source>
        <strain evidence="6 7">CBA3637</strain>
    </source>
</reference>
<evidence type="ECO:0000256" key="4">
    <source>
        <dbReference type="ARBA" id="ARBA00023163"/>
    </source>
</evidence>
<dbReference type="InterPro" id="IPR010982">
    <property type="entry name" value="Lambda_DNA-bd_dom_sf"/>
</dbReference>
<keyword evidence="1" id="KW-0678">Repressor</keyword>
<sequence>MKKSITIKEIAEKAQVSIATVSMVLNKKDKKISQATREKILIIAEKYNYTPNTMARSLITKQTRTIGLIIPDIVNPFFPEIARGVEDKASELGYSVIYCNTDDKIKREDKYINVLTEKMVDGIIFAHSSDRQMGFDSLDRCKVPILLIDRDYENKNVIGRVVVDNKKGAYMATSYLLDRGYKKIAYIAGSITTTTAIGRLEGYNQALTERKLVIDNRYIKVGEYKMQWGMQAAEQLLCEKEPADAIFCGNDLIAIGAIKKLKEYGLRVPEDIGIVGFDDIYLASLVEPPLTTIKQPNYEMGFKAAELLIKNLEKGRVNSVKNENNKILAKENNILLPTELIIRMSTK</sequence>
<organism evidence="6 7">
    <name type="scientific">Aminipila terrae</name>
    <dbReference type="NCBI Taxonomy" id="2697030"/>
    <lineage>
        <taxon>Bacteria</taxon>
        <taxon>Bacillati</taxon>
        <taxon>Bacillota</taxon>
        <taxon>Clostridia</taxon>
        <taxon>Peptostreptococcales</taxon>
        <taxon>Anaerovoracaceae</taxon>
        <taxon>Aminipila</taxon>
    </lineage>
</organism>
<gene>
    <name evidence="6" type="ORF">Ami3637_11740</name>
</gene>
<dbReference type="Gene3D" id="3.40.50.2300">
    <property type="match status" value="2"/>
</dbReference>
<dbReference type="PROSITE" id="PS00356">
    <property type="entry name" value="HTH_LACI_1"/>
    <property type="match status" value="1"/>
</dbReference>
<proteinExistence type="predicted"/>
<evidence type="ECO:0000256" key="2">
    <source>
        <dbReference type="ARBA" id="ARBA00023015"/>
    </source>
</evidence>
<dbReference type="PANTHER" id="PTHR30146">
    <property type="entry name" value="LACI-RELATED TRANSCRIPTIONAL REPRESSOR"/>
    <property type="match status" value="1"/>
</dbReference>
<dbReference type="InterPro" id="IPR028082">
    <property type="entry name" value="Peripla_BP_I"/>
</dbReference>
<dbReference type="RefSeq" id="WP_162362754.1">
    <property type="nucleotide sequence ID" value="NZ_CP047591.1"/>
</dbReference>
<dbReference type="KEGG" id="amic:Ami3637_11740"/>
<feature type="domain" description="HTH lacI-type" evidence="5">
    <location>
        <begin position="5"/>
        <end position="60"/>
    </location>
</feature>
<evidence type="ECO:0000256" key="1">
    <source>
        <dbReference type="ARBA" id="ARBA00022491"/>
    </source>
</evidence>
<dbReference type="InterPro" id="IPR000843">
    <property type="entry name" value="HTH_LacI"/>
</dbReference>
<dbReference type="EMBL" id="CP047591">
    <property type="protein sequence ID" value="QHI72987.1"/>
    <property type="molecule type" value="Genomic_DNA"/>
</dbReference>
<dbReference type="Pfam" id="PF00356">
    <property type="entry name" value="LacI"/>
    <property type="match status" value="1"/>
</dbReference>
<accession>A0A6P1MGG5</accession>
<dbReference type="GO" id="GO:0003700">
    <property type="term" value="F:DNA-binding transcription factor activity"/>
    <property type="evidence" value="ECO:0007669"/>
    <property type="project" value="TreeGrafter"/>
</dbReference>
<evidence type="ECO:0000256" key="3">
    <source>
        <dbReference type="ARBA" id="ARBA00023125"/>
    </source>
</evidence>